<comment type="cofactor">
    <cofactor evidence="1">
        <name>FAD</name>
        <dbReference type="ChEBI" id="CHEBI:57692"/>
    </cofactor>
</comment>
<evidence type="ECO:0000256" key="5">
    <source>
        <dbReference type="ARBA" id="ARBA00022827"/>
    </source>
</evidence>
<dbReference type="Pfam" id="PF00970">
    <property type="entry name" value="FAD_binding_6"/>
    <property type="match status" value="1"/>
</dbReference>
<dbReference type="InterPro" id="IPR050415">
    <property type="entry name" value="MRET"/>
</dbReference>
<evidence type="ECO:0000259" key="10">
    <source>
        <dbReference type="PROSITE" id="PS51384"/>
    </source>
</evidence>
<gene>
    <name evidence="11" type="primary">paaK</name>
    <name evidence="11" type="ORF">GCM10023220_30360</name>
</gene>
<evidence type="ECO:0000256" key="6">
    <source>
        <dbReference type="ARBA" id="ARBA00023002"/>
    </source>
</evidence>
<dbReference type="InterPro" id="IPR039261">
    <property type="entry name" value="FNR_nucleotide-bd"/>
</dbReference>
<dbReference type="NCBIfam" id="TIGR02160">
    <property type="entry name" value="PA_CoA_Oxy5"/>
    <property type="match status" value="1"/>
</dbReference>
<dbReference type="PRINTS" id="PR00371">
    <property type="entry name" value="FPNCR"/>
</dbReference>
<dbReference type="PANTHER" id="PTHR47354">
    <property type="entry name" value="NADH OXIDOREDUCTASE HCR"/>
    <property type="match status" value="1"/>
</dbReference>
<comment type="caution">
    <text evidence="11">The sequence shown here is derived from an EMBL/GenBank/DDBJ whole genome shotgun (WGS) entry which is preliminary data.</text>
</comment>
<evidence type="ECO:0000256" key="4">
    <source>
        <dbReference type="ARBA" id="ARBA00022723"/>
    </source>
</evidence>
<evidence type="ECO:0000313" key="12">
    <source>
        <dbReference type="Proteomes" id="UP001501265"/>
    </source>
</evidence>
<dbReference type="SUPFAM" id="SSF63380">
    <property type="entry name" value="Riboflavin synthase domain-like"/>
    <property type="match status" value="1"/>
</dbReference>
<evidence type="ECO:0000256" key="1">
    <source>
        <dbReference type="ARBA" id="ARBA00001974"/>
    </source>
</evidence>
<dbReference type="Pfam" id="PF00175">
    <property type="entry name" value="NAD_binding_1"/>
    <property type="match status" value="1"/>
</dbReference>
<dbReference type="InterPro" id="IPR001433">
    <property type="entry name" value="OxRdtase_FAD/NAD-bd"/>
</dbReference>
<feature type="domain" description="2Fe-2S ferredoxin-type" evidence="9">
    <location>
        <begin position="282"/>
        <end position="371"/>
    </location>
</feature>
<keyword evidence="8" id="KW-0411">Iron-sulfur</keyword>
<dbReference type="InterPro" id="IPR017938">
    <property type="entry name" value="Riboflavin_synthase-like_b-brl"/>
</dbReference>
<protein>
    <submittedName>
        <fullName evidence="11">Phenylacetate-CoA oxygenase/reductase subunit PaaK</fullName>
    </submittedName>
</protein>
<evidence type="ECO:0000256" key="8">
    <source>
        <dbReference type="ARBA" id="ARBA00023014"/>
    </source>
</evidence>
<dbReference type="InterPro" id="IPR017927">
    <property type="entry name" value="FAD-bd_FR_type"/>
</dbReference>
<dbReference type="InterPro" id="IPR001041">
    <property type="entry name" value="2Fe-2S_ferredoxin-type"/>
</dbReference>
<dbReference type="EMBL" id="BAABIG010000025">
    <property type="protein sequence ID" value="GAA4799985.1"/>
    <property type="molecule type" value="Genomic_DNA"/>
</dbReference>
<keyword evidence="7" id="KW-0408">Iron</keyword>
<dbReference type="PROSITE" id="PS51384">
    <property type="entry name" value="FAD_FR"/>
    <property type="match status" value="1"/>
</dbReference>
<dbReference type="SUPFAM" id="SSF54292">
    <property type="entry name" value="2Fe-2S ferredoxin-like"/>
    <property type="match status" value="1"/>
</dbReference>
<dbReference type="Gene3D" id="2.40.30.10">
    <property type="entry name" value="Translation factors"/>
    <property type="match status" value="1"/>
</dbReference>
<accession>A0ABP9BWN3</accession>
<evidence type="ECO:0000259" key="9">
    <source>
        <dbReference type="PROSITE" id="PS51085"/>
    </source>
</evidence>
<sequence>MGDLSAPGGVSAPVRRARRRPAFRTLRVAAVRRLCEDAVAVTFDVPGKWAREYAFAPGQSLTLRREVAGRDERRSYSICSPAGSAPRIGVRAVPGGLFSSWLVNEVKPGDTVEVMTPTGAFTPDLTVPGHHVLIAAGSGVTPMVSIAESVLAADDTSRVTLFYGNRRTGSVMFADELADLKDLYPARFQLAHVLSREPREAELLSGRLDADRLATLVDALVDTPGVDHWWLCGPHGMVVDARTVLTGRGVPADRVHQELFFAGDEPAAAVHRAEPRADGPVSEVTVVLDGRSTTSPLPRDVTLLDAASRVRPDLPFACKGGVCGTCRAQVTAGRADMRRNYALEPAETAAGYVLTCQSFPVSDTLTVDYDT</sequence>
<dbReference type="Gene3D" id="3.10.20.30">
    <property type="match status" value="1"/>
</dbReference>
<evidence type="ECO:0000313" key="11">
    <source>
        <dbReference type="EMBL" id="GAA4799985.1"/>
    </source>
</evidence>
<reference evidence="12" key="1">
    <citation type="journal article" date="2019" name="Int. J. Syst. Evol. Microbiol.">
        <title>The Global Catalogue of Microorganisms (GCM) 10K type strain sequencing project: providing services to taxonomists for standard genome sequencing and annotation.</title>
        <authorList>
            <consortium name="The Broad Institute Genomics Platform"/>
            <consortium name="The Broad Institute Genome Sequencing Center for Infectious Disease"/>
            <person name="Wu L."/>
            <person name="Ma J."/>
        </authorList>
    </citation>
    <scope>NUCLEOTIDE SEQUENCE [LARGE SCALE GENOMIC DNA]</scope>
    <source>
        <strain evidence="12">JCM 18081</strain>
    </source>
</reference>
<evidence type="ECO:0000256" key="3">
    <source>
        <dbReference type="ARBA" id="ARBA00022714"/>
    </source>
</evidence>
<dbReference type="InterPro" id="IPR008333">
    <property type="entry name" value="Cbr1-like_FAD-bd_dom"/>
</dbReference>
<evidence type="ECO:0000256" key="2">
    <source>
        <dbReference type="ARBA" id="ARBA00022630"/>
    </source>
</evidence>
<dbReference type="InterPro" id="IPR001709">
    <property type="entry name" value="Flavoprot_Pyr_Nucl_cyt_Rdtase"/>
</dbReference>
<keyword evidence="5" id="KW-0274">FAD</keyword>
<proteinExistence type="predicted"/>
<dbReference type="PRINTS" id="PR00410">
    <property type="entry name" value="PHEHYDRXLASE"/>
</dbReference>
<dbReference type="Proteomes" id="UP001501265">
    <property type="component" value="Unassembled WGS sequence"/>
</dbReference>
<keyword evidence="2" id="KW-0285">Flavoprotein</keyword>
<dbReference type="PROSITE" id="PS00197">
    <property type="entry name" value="2FE2S_FER_1"/>
    <property type="match status" value="1"/>
</dbReference>
<dbReference type="CDD" id="cd06214">
    <property type="entry name" value="PA_degradation_oxidoreductase_like"/>
    <property type="match status" value="1"/>
</dbReference>
<dbReference type="InterPro" id="IPR036010">
    <property type="entry name" value="2Fe-2S_ferredoxin-like_sf"/>
</dbReference>
<name>A0ABP9BWN3_9ACTN</name>
<dbReference type="PANTHER" id="PTHR47354:SF8">
    <property type="entry name" value="1,2-PHENYLACETYL-COA EPOXIDASE, SUBUNIT E"/>
    <property type="match status" value="1"/>
</dbReference>
<keyword evidence="12" id="KW-1185">Reference proteome</keyword>
<dbReference type="InterPro" id="IPR011884">
    <property type="entry name" value="PaaE"/>
</dbReference>
<keyword evidence="6" id="KW-0560">Oxidoreductase</keyword>
<keyword evidence="4" id="KW-0479">Metal-binding</keyword>
<dbReference type="InterPro" id="IPR012675">
    <property type="entry name" value="Beta-grasp_dom_sf"/>
</dbReference>
<dbReference type="Pfam" id="PF00111">
    <property type="entry name" value="Fer2"/>
    <property type="match status" value="1"/>
</dbReference>
<dbReference type="CDD" id="cd00207">
    <property type="entry name" value="fer2"/>
    <property type="match status" value="1"/>
</dbReference>
<organism evidence="11 12">
    <name type="scientific">Streptomyces ziwulingensis</name>
    <dbReference type="NCBI Taxonomy" id="1045501"/>
    <lineage>
        <taxon>Bacteria</taxon>
        <taxon>Bacillati</taxon>
        <taxon>Actinomycetota</taxon>
        <taxon>Actinomycetes</taxon>
        <taxon>Kitasatosporales</taxon>
        <taxon>Streptomycetaceae</taxon>
        <taxon>Streptomyces</taxon>
    </lineage>
</organism>
<keyword evidence="3" id="KW-0001">2Fe-2S</keyword>
<dbReference type="SUPFAM" id="SSF52343">
    <property type="entry name" value="Ferredoxin reductase-like, C-terminal NADP-linked domain"/>
    <property type="match status" value="1"/>
</dbReference>
<dbReference type="PROSITE" id="PS51085">
    <property type="entry name" value="2FE2S_FER_2"/>
    <property type="match status" value="1"/>
</dbReference>
<dbReference type="RefSeq" id="WP_345620111.1">
    <property type="nucleotide sequence ID" value="NZ_BAABIG010000025.1"/>
</dbReference>
<evidence type="ECO:0000256" key="7">
    <source>
        <dbReference type="ARBA" id="ARBA00023004"/>
    </source>
</evidence>
<dbReference type="Gene3D" id="3.40.50.80">
    <property type="entry name" value="Nucleotide-binding domain of ferredoxin-NADP reductase (FNR) module"/>
    <property type="match status" value="1"/>
</dbReference>
<feature type="domain" description="FAD-binding FR-type" evidence="10">
    <location>
        <begin position="21"/>
        <end position="124"/>
    </location>
</feature>
<dbReference type="InterPro" id="IPR006058">
    <property type="entry name" value="2Fe2S_fd_BS"/>
</dbReference>